<sequence>MLFMQAKQKVARRSFKILFNKNATVAVGKGEVATKSMQGLLYRVRNGPLSSWLKVVRATALSTTLYAAEIWGLCHLEELERVQVRAGKSALFLVANSPDCVVRQELGMCHTQSQIFKLAINWYLKVSRMGDIRLPKICLQRMLELSRSGALEARYSWCDQLKSLFAVVGEEELWLSQDSGEIANSSPSVTSRCLRILQAGAARDRERGQPGGRSREGRQSRVCALRDLTSPPPTPPLDGILCLTAPRSATASAASDLHRHPVNGSIGIVPKSRIGTELQKKLFLVHIYSESLPEQVSVCPLRIEGAMDIFVNHHRRTHEHTGTCSGSDSE</sequence>
<organism evidence="2 3">
    <name type="scientific">Nesidiocoris tenuis</name>
    <dbReference type="NCBI Taxonomy" id="355587"/>
    <lineage>
        <taxon>Eukaryota</taxon>
        <taxon>Metazoa</taxon>
        <taxon>Ecdysozoa</taxon>
        <taxon>Arthropoda</taxon>
        <taxon>Hexapoda</taxon>
        <taxon>Insecta</taxon>
        <taxon>Pterygota</taxon>
        <taxon>Neoptera</taxon>
        <taxon>Paraneoptera</taxon>
        <taxon>Hemiptera</taxon>
        <taxon>Heteroptera</taxon>
        <taxon>Panheteroptera</taxon>
        <taxon>Cimicomorpha</taxon>
        <taxon>Miridae</taxon>
        <taxon>Dicyphina</taxon>
        <taxon>Nesidiocoris</taxon>
    </lineage>
</organism>
<protein>
    <submittedName>
        <fullName evidence="2">Uncharacterized protein</fullName>
    </submittedName>
</protein>
<evidence type="ECO:0000256" key="1">
    <source>
        <dbReference type="SAM" id="MobiDB-lite"/>
    </source>
</evidence>
<evidence type="ECO:0000313" key="2">
    <source>
        <dbReference type="EMBL" id="CAB0016927.1"/>
    </source>
</evidence>
<evidence type="ECO:0000313" key="3">
    <source>
        <dbReference type="Proteomes" id="UP000479000"/>
    </source>
</evidence>
<gene>
    <name evidence="2" type="ORF">NTEN_LOCUS21048</name>
</gene>
<feature type="compositionally biased region" description="Basic and acidic residues" evidence="1">
    <location>
        <begin position="202"/>
        <end position="219"/>
    </location>
</feature>
<accession>A0A6H5HJR2</accession>
<dbReference type="EMBL" id="CADCXU010030628">
    <property type="protein sequence ID" value="CAB0016927.1"/>
    <property type="molecule type" value="Genomic_DNA"/>
</dbReference>
<dbReference type="OrthoDB" id="6629449at2759"/>
<dbReference type="Proteomes" id="UP000479000">
    <property type="component" value="Unassembled WGS sequence"/>
</dbReference>
<feature type="region of interest" description="Disordered" evidence="1">
    <location>
        <begin position="202"/>
        <end position="221"/>
    </location>
</feature>
<name>A0A6H5HJR2_9HEMI</name>
<proteinExistence type="predicted"/>
<dbReference type="AlphaFoldDB" id="A0A6H5HJR2"/>
<reference evidence="2 3" key="1">
    <citation type="submission" date="2020-02" db="EMBL/GenBank/DDBJ databases">
        <authorList>
            <person name="Ferguson B K."/>
        </authorList>
    </citation>
    <scope>NUCLEOTIDE SEQUENCE [LARGE SCALE GENOMIC DNA]</scope>
</reference>
<keyword evidence="3" id="KW-1185">Reference proteome</keyword>